<sequence length="100" mass="11902">MIYLTALMFVKEGKEEVFNEYESFVLPLLNNYSGKLIYRIRPNEKSYITAAEETPYEIHFISFKTNEDFIRFVNDEKRKSFENLKEEAIKSSFIVKGEKL</sequence>
<evidence type="ECO:0000313" key="2">
    <source>
        <dbReference type="Proteomes" id="UP001176883"/>
    </source>
</evidence>
<keyword evidence="2" id="KW-1185">Reference proteome</keyword>
<accession>A0ABT8W7Q1</accession>
<evidence type="ECO:0008006" key="3">
    <source>
        <dbReference type="Google" id="ProtNLM"/>
    </source>
</evidence>
<gene>
    <name evidence="1" type="ORF">Q4Q35_04960</name>
</gene>
<name>A0ABT8W7Q1_9FLAO</name>
<proteinExistence type="predicted"/>
<dbReference type="Proteomes" id="UP001176883">
    <property type="component" value="Unassembled WGS sequence"/>
</dbReference>
<comment type="caution">
    <text evidence="1">The sequence shown here is derived from an EMBL/GenBank/DDBJ whole genome shotgun (WGS) entry which is preliminary data.</text>
</comment>
<reference evidence="1" key="1">
    <citation type="submission" date="2023-07" db="EMBL/GenBank/DDBJ databases">
        <title>Two novel species in the genus Flavivirga.</title>
        <authorList>
            <person name="Kwon K."/>
        </authorList>
    </citation>
    <scope>NUCLEOTIDE SEQUENCE</scope>
    <source>
        <strain evidence="1">KCTC 52353</strain>
    </source>
</reference>
<organism evidence="1 2">
    <name type="scientific">Flavivirga aquimarina</name>
    <dbReference type="NCBI Taxonomy" id="2027862"/>
    <lineage>
        <taxon>Bacteria</taxon>
        <taxon>Pseudomonadati</taxon>
        <taxon>Bacteroidota</taxon>
        <taxon>Flavobacteriia</taxon>
        <taxon>Flavobacteriales</taxon>
        <taxon>Flavobacteriaceae</taxon>
        <taxon>Flavivirga</taxon>
    </lineage>
</organism>
<dbReference type="RefSeq" id="WP_303276838.1">
    <property type="nucleotide sequence ID" value="NZ_JAUOEK010000066.1"/>
</dbReference>
<dbReference type="EMBL" id="JAUOEK010000066">
    <property type="protein sequence ID" value="MDO5969152.1"/>
    <property type="molecule type" value="Genomic_DNA"/>
</dbReference>
<dbReference type="Gene3D" id="3.30.70.100">
    <property type="match status" value="1"/>
</dbReference>
<evidence type="ECO:0000313" key="1">
    <source>
        <dbReference type="EMBL" id="MDO5969152.1"/>
    </source>
</evidence>
<protein>
    <recommendedName>
        <fullName evidence="3">DUF1330 domain-containing protein</fullName>
    </recommendedName>
</protein>